<feature type="domain" description="F5/8 type C" evidence="1">
    <location>
        <begin position="378"/>
        <end position="527"/>
    </location>
</feature>
<reference evidence="2" key="1">
    <citation type="submission" date="2021-01" db="EMBL/GenBank/DDBJ databases">
        <title>Whole genome shotgun sequence of Virgisporangium aurantiacum NBRC 16421.</title>
        <authorList>
            <person name="Komaki H."/>
            <person name="Tamura T."/>
        </authorList>
    </citation>
    <scope>NUCLEOTIDE SEQUENCE</scope>
    <source>
        <strain evidence="2">NBRC 16421</strain>
    </source>
</reference>
<evidence type="ECO:0000259" key="1">
    <source>
        <dbReference type="PROSITE" id="PS50022"/>
    </source>
</evidence>
<keyword evidence="3" id="KW-1185">Reference proteome</keyword>
<dbReference type="RefSeq" id="WP_203995972.1">
    <property type="nucleotide sequence ID" value="NZ_BOPG01000027.1"/>
</dbReference>
<evidence type="ECO:0000313" key="2">
    <source>
        <dbReference type="EMBL" id="GIJ56975.1"/>
    </source>
</evidence>
<name>A0A8J3Z8P1_9ACTN</name>
<evidence type="ECO:0000313" key="3">
    <source>
        <dbReference type="Proteomes" id="UP000612585"/>
    </source>
</evidence>
<proteinExistence type="predicted"/>
<dbReference type="InterPro" id="IPR008979">
    <property type="entry name" value="Galactose-bd-like_sf"/>
</dbReference>
<sequence length="527" mass="57605">MTVLPQRRPFILYRLVAGAASLVLMALAALGPGLPAAAAPTTANASVESMLFDLMEPTIRLSRDDAVRNLVYEMVAEQFDGDTNVLYESFLARAEARGLTDPAEPQWQVLRTAVGQFATLTDGTYKPQIYLPNFGSVARSATVSMGVAPMDESVLEVPGFQWITGGGLSEWIMIDEAQMEAQEFWIVSLNERVGMTATEIEASKALAASAPARTPGPMATARSTARSMETMDTPCNPSLQRNNRGWEYLEWVLIENPRDFEGPFQGKLDMRLTVLGANGAKGPVYNFGIGRTNSNWNGIHKLLTTWDTAVYGQFWAYIWFEIDDRGGSTSYSYTIPNGGGTVTWNMTEKDKDMGSNIVQFTDLFNTEYTTGEVTSYVCGVGGDGGTGFTNWARSSIVTADSTYGGYSTAKTIDGSTSTDLGGAHSWANARNAPLAQKVTYDLGVMRTINQIALYTTASYPMKSFRVLWWDANLGFWRVAAETTTNTAPSVIFNLTTPISTRVVIVECNRGPDHQPGYVRINELELYG</sequence>
<organism evidence="2 3">
    <name type="scientific">Virgisporangium aurantiacum</name>
    <dbReference type="NCBI Taxonomy" id="175570"/>
    <lineage>
        <taxon>Bacteria</taxon>
        <taxon>Bacillati</taxon>
        <taxon>Actinomycetota</taxon>
        <taxon>Actinomycetes</taxon>
        <taxon>Micromonosporales</taxon>
        <taxon>Micromonosporaceae</taxon>
        <taxon>Virgisporangium</taxon>
    </lineage>
</organism>
<dbReference type="Gene3D" id="2.60.120.260">
    <property type="entry name" value="Galactose-binding domain-like"/>
    <property type="match status" value="1"/>
</dbReference>
<accession>A0A8J3Z8P1</accession>
<dbReference type="InterPro" id="IPR000421">
    <property type="entry name" value="FA58C"/>
</dbReference>
<dbReference type="PROSITE" id="PS50022">
    <property type="entry name" value="FA58C_3"/>
    <property type="match status" value="1"/>
</dbReference>
<protein>
    <recommendedName>
        <fullName evidence="1">F5/8 type C domain-containing protein</fullName>
    </recommendedName>
</protein>
<dbReference type="SUPFAM" id="SSF49785">
    <property type="entry name" value="Galactose-binding domain-like"/>
    <property type="match status" value="1"/>
</dbReference>
<dbReference type="Proteomes" id="UP000612585">
    <property type="component" value="Unassembled WGS sequence"/>
</dbReference>
<dbReference type="AlphaFoldDB" id="A0A8J3Z8P1"/>
<comment type="caution">
    <text evidence="2">The sequence shown here is derived from an EMBL/GenBank/DDBJ whole genome shotgun (WGS) entry which is preliminary data.</text>
</comment>
<dbReference type="EMBL" id="BOPG01000027">
    <property type="protein sequence ID" value="GIJ56975.1"/>
    <property type="molecule type" value="Genomic_DNA"/>
</dbReference>
<gene>
    <name evidence="2" type="ORF">Vau01_044910</name>
</gene>